<accession>A0A1H2BDS3</accession>
<organism evidence="2 3">
    <name type="scientific">Bradyrhizobium canariense</name>
    <dbReference type="NCBI Taxonomy" id="255045"/>
    <lineage>
        <taxon>Bacteria</taxon>
        <taxon>Pseudomonadati</taxon>
        <taxon>Pseudomonadota</taxon>
        <taxon>Alphaproteobacteria</taxon>
        <taxon>Hyphomicrobiales</taxon>
        <taxon>Nitrobacteraceae</taxon>
        <taxon>Bradyrhizobium</taxon>
    </lineage>
</organism>
<proteinExistence type="predicted"/>
<gene>
    <name evidence="1" type="ORF">SAMN05444158_3136</name>
    <name evidence="2" type="ORF">SAMN05444158_7076</name>
</gene>
<evidence type="ECO:0000313" key="2">
    <source>
        <dbReference type="EMBL" id="SDT56460.1"/>
    </source>
</evidence>
<dbReference type="RefSeq" id="WP_100386614.1">
    <property type="nucleotide sequence ID" value="NZ_LT629750.1"/>
</dbReference>
<reference evidence="3" key="1">
    <citation type="submission" date="2016-10" db="EMBL/GenBank/DDBJ databases">
        <authorList>
            <person name="Varghese N."/>
            <person name="Submissions S."/>
        </authorList>
    </citation>
    <scope>NUCLEOTIDE SEQUENCE [LARGE SCALE GENOMIC DNA]</scope>
    <source>
        <strain evidence="3">GAS369</strain>
    </source>
</reference>
<evidence type="ECO:0000313" key="3">
    <source>
        <dbReference type="Proteomes" id="UP000243904"/>
    </source>
</evidence>
<dbReference type="AlphaFoldDB" id="A0A1H2BDS3"/>
<sequence length="60" mass="6777">MTEQEQLIREIRERLSNTPKAGMIDSLAYATRLSQSYSISVEEIREIVVREADAAGITHV</sequence>
<reference evidence="2" key="2">
    <citation type="submission" date="2016-10" db="EMBL/GenBank/DDBJ databases">
        <authorList>
            <person name="de Groot N.N."/>
        </authorList>
    </citation>
    <scope>NUCLEOTIDE SEQUENCE [LARGE SCALE GENOMIC DNA]</scope>
    <source>
        <strain evidence="2">GAS369</strain>
    </source>
</reference>
<dbReference type="EMBL" id="LT629750">
    <property type="protein sequence ID" value="SDT56460.1"/>
    <property type="molecule type" value="Genomic_DNA"/>
</dbReference>
<dbReference type="Proteomes" id="UP000243904">
    <property type="component" value="Chromosome I"/>
</dbReference>
<protein>
    <submittedName>
        <fullName evidence="2">Uncharacterized protein</fullName>
    </submittedName>
</protein>
<name>A0A1H2BDS3_9BRAD</name>
<evidence type="ECO:0000313" key="1">
    <source>
        <dbReference type="EMBL" id="SDS76891.1"/>
    </source>
</evidence>
<keyword evidence="3" id="KW-1185">Reference proteome</keyword>
<dbReference type="EMBL" id="LT629750">
    <property type="protein sequence ID" value="SDS76891.1"/>
    <property type="molecule type" value="Genomic_DNA"/>
</dbReference>